<evidence type="ECO:0000256" key="4">
    <source>
        <dbReference type="ARBA" id="ARBA00023136"/>
    </source>
</evidence>
<dbReference type="CDD" id="cd19051">
    <property type="entry name" value="LGIC_TM_cation"/>
    <property type="match status" value="1"/>
</dbReference>
<reference evidence="7" key="1">
    <citation type="submission" date="2023-10" db="EMBL/GenBank/DDBJ databases">
        <title>Genome assembly of Pristionchus species.</title>
        <authorList>
            <person name="Yoshida K."/>
            <person name="Sommer R.J."/>
        </authorList>
    </citation>
    <scope>NUCLEOTIDE SEQUENCE</scope>
    <source>
        <strain evidence="7">RS5133</strain>
    </source>
</reference>
<keyword evidence="4 5" id="KW-0472">Membrane</keyword>
<dbReference type="InterPro" id="IPR036734">
    <property type="entry name" value="Neur_chan_lig-bd_sf"/>
</dbReference>
<dbReference type="GO" id="GO:0016020">
    <property type="term" value="C:membrane"/>
    <property type="evidence" value="ECO:0007669"/>
    <property type="project" value="UniProtKB-SubCell"/>
</dbReference>
<dbReference type="GO" id="GO:0004888">
    <property type="term" value="F:transmembrane signaling receptor activity"/>
    <property type="evidence" value="ECO:0007669"/>
    <property type="project" value="InterPro"/>
</dbReference>
<dbReference type="InterPro" id="IPR018000">
    <property type="entry name" value="Neurotransmitter_ion_chnl_CS"/>
</dbReference>
<feature type="domain" description="Neurotransmitter-gated ion-channel ligand-binding" evidence="6">
    <location>
        <begin position="10"/>
        <end position="219"/>
    </location>
</feature>
<dbReference type="Pfam" id="PF02931">
    <property type="entry name" value="Neur_chan_LBD"/>
    <property type="match status" value="1"/>
</dbReference>
<dbReference type="AlphaFoldDB" id="A0AAV5USK4"/>
<keyword evidence="3 5" id="KW-1133">Transmembrane helix</keyword>
<sequence>GVIAGEFTVFSKAFASYSNLMLPGPVNASNDKITVIAHIERLRLLDVLEVEQSIKFFVDVRLSWTDPAIRWDPETDKQKTSSIKVPEDTVWSPDITIFSAVSKTFPIPSSRRVLRVNYDGAIVKSTAQIILNPCSLNVNKFPFDSQHCQFRIGPWAYDNSEVLLRPYTSTTLNISDQEKFRGNSEWTLSSIEVQAYADDSYGKGQVYDEVHYTIRLKRAWPHYFWVLILPTFICATLCIFGLFMPSESSGYRFEKVSLGVMTLISMTMVLETFSSAMPKTANLPLLGIYVLAEELVCACATLVTVSLSLAHERATTRRWTVPKCFAKGLLWHSYDDRIRMRTASIQPNHWSSFLTPHLARISTHLAEMQSDESISAQWMRVFDRLDLAAMAIFQILNVIINLAILIGGS</sequence>
<evidence type="ECO:0000313" key="7">
    <source>
        <dbReference type="EMBL" id="GMT09222.1"/>
    </source>
</evidence>
<feature type="non-terminal residue" evidence="7">
    <location>
        <position position="1"/>
    </location>
</feature>
<feature type="transmembrane region" description="Helical" evidence="5">
    <location>
        <begin position="256"/>
        <end position="274"/>
    </location>
</feature>
<dbReference type="EMBL" id="BTSY01000001">
    <property type="protein sequence ID" value="GMT09222.1"/>
    <property type="molecule type" value="Genomic_DNA"/>
</dbReference>
<dbReference type="PROSITE" id="PS00236">
    <property type="entry name" value="NEUROTR_ION_CHANNEL"/>
    <property type="match status" value="1"/>
</dbReference>
<dbReference type="CDD" id="cd18989">
    <property type="entry name" value="LGIC_ECD_cation"/>
    <property type="match status" value="1"/>
</dbReference>
<feature type="transmembrane region" description="Helical" evidence="5">
    <location>
        <begin position="223"/>
        <end position="244"/>
    </location>
</feature>
<evidence type="ECO:0000256" key="2">
    <source>
        <dbReference type="ARBA" id="ARBA00022692"/>
    </source>
</evidence>
<protein>
    <recommendedName>
        <fullName evidence="6">Neurotransmitter-gated ion-channel ligand-binding domain-containing protein</fullName>
    </recommendedName>
</protein>
<dbReference type="Gene3D" id="1.20.58.390">
    <property type="entry name" value="Neurotransmitter-gated ion-channel transmembrane domain"/>
    <property type="match status" value="1"/>
</dbReference>
<keyword evidence="8" id="KW-1185">Reference proteome</keyword>
<evidence type="ECO:0000256" key="3">
    <source>
        <dbReference type="ARBA" id="ARBA00022989"/>
    </source>
</evidence>
<gene>
    <name evidence="7" type="ORF">PFISCL1PPCAC_519</name>
</gene>
<comment type="caution">
    <text evidence="7">The sequence shown here is derived from an EMBL/GenBank/DDBJ whole genome shotgun (WGS) entry which is preliminary data.</text>
</comment>
<keyword evidence="2 5" id="KW-0812">Transmembrane</keyword>
<dbReference type="InterPro" id="IPR038050">
    <property type="entry name" value="Neuro_actylchol_rec"/>
</dbReference>
<dbReference type="Gene3D" id="2.70.170.10">
    <property type="entry name" value="Neurotransmitter-gated ion-channel ligand-binding domain"/>
    <property type="match status" value="1"/>
</dbReference>
<dbReference type="InterPro" id="IPR006201">
    <property type="entry name" value="Neur_channel"/>
</dbReference>
<dbReference type="SUPFAM" id="SSF63712">
    <property type="entry name" value="Nicotinic receptor ligand binding domain-like"/>
    <property type="match status" value="1"/>
</dbReference>
<comment type="subcellular location">
    <subcellularLocation>
        <location evidence="1">Membrane</location>
        <topology evidence="1">Multi-pass membrane protein</topology>
    </subcellularLocation>
</comment>
<name>A0AAV5USK4_9BILA</name>
<feature type="transmembrane region" description="Helical" evidence="5">
    <location>
        <begin position="286"/>
        <end position="310"/>
    </location>
</feature>
<dbReference type="GO" id="GO:0005230">
    <property type="term" value="F:extracellular ligand-gated monoatomic ion channel activity"/>
    <property type="evidence" value="ECO:0007669"/>
    <property type="project" value="InterPro"/>
</dbReference>
<dbReference type="PANTHER" id="PTHR18945">
    <property type="entry name" value="NEUROTRANSMITTER GATED ION CHANNEL"/>
    <property type="match status" value="1"/>
</dbReference>
<evidence type="ECO:0000256" key="5">
    <source>
        <dbReference type="SAM" id="Phobius"/>
    </source>
</evidence>
<dbReference type="Proteomes" id="UP001432322">
    <property type="component" value="Unassembled WGS sequence"/>
</dbReference>
<proteinExistence type="predicted"/>
<dbReference type="InterPro" id="IPR036719">
    <property type="entry name" value="Neuro-gated_channel_TM_sf"/>
</dbReference>
<dbReference type="SUPFAM" id="SSF90112">
    <property type="entry name" value="Neurotransmitter-gated ion-channel transmembrane pore"/>
    <property type="match status" value="1"/>
</dbReference>
<feature type="transmembrane region" description="Helical" evidence="5">
    <location>
        <begin position="387"/>
        <end position="406"/>
    </location>
</feature>
<organism evidence="7 8">
    <name type="scientific">Pristionchus fissidentatus</name>
    <dbReference type="NCBI Taxonomy" id="1538716"/>
    <lineage>
        <taxon>Eukaryota</taxon>
        <taxon>Metazoa</taxon>
        <taxon>Ecdysozoa</taxon>
        <taxon>Nematoda</taxon>
        <taxon>Chromadorea</taxon>
        <taxon>Rhabditida</taxon>
        <taxon>Rhabditina</taxon>
        <taxon>Diplogasteromorpha</taxon>
        <taxon>Diplogasteroidea</taxon>
        <taxon>Neodiplogasteridae</taxon>
        <taxon>Pristionchus</taxon>
    </lineage>
</organism>
<evidence type="ECO:0000259" key="6">
    <source>
        <dbReference type="Pfam" id="PF02931"/>
    </source>
</evidence>
<dbReference type="InterPro" id="IPR006202">
    <property type="entry name" value="Neur_chan_lig-bd"/>
</dbReference>
<evidence type="ECO:0000256" key="1">
    <source>
        <dbReference type="ARBA" id="ARBA00004141"/>
    </source>
</evidence>
<evidence type="ECO:0000313" key="8">
    <source>
        <dbReference type="Proteomes" id="UP001432322"/>
    </source>
</evidence>
<accession>A0AAV5USK4</accession>